<dbReference type="EMBL" id="BNJK01000002">
    <property type="protein sequence ID" value="GHO98546.1"/>
    <property type="molecule type" value="Genomic_DNA"/>
</dbReference>
<protein>
    <recommendedName>
        <fullName evidence="4">Pentapeptide repeat-containing protein</fullName>
    </recommendedName>
</protein>
<dbReference type="PANTHER" id="PTHR14136">
    <property type="entry name" value="BTB_POZ DOMAIN-CONTAINING PROTEIN KCTD9"/>
    <property type="match status" value="1"/>
</dbReference>
<proteinExistence type="predicted"/>
<dbReference type="PANTHER" id="PTHR14136:SF17">
    <property type="entry name" value="BTB_POZ DOMAIN-CONTAINING PROTEIN KCTD9"/>
    <property type="match status" value="1"/>
</dbReference>
<organism evidence="2 3">
    <name type="scientific">Reticulibacter mediterranei</name>
    <dbReference type="NCBI Taxonomy" id="2778369"/>
    <lineage>
        <taxon>Bacteria</taxon>
        <taxon>Bacillati</taxon>
        <taxon>Chloroflexota</taxon>
        <taxon>Ktedonobacteria</taxon>
        <taxon>Ktedonobacterales</taxon>
        <taxon>Reticulibacteraceae</taxon>
        <taxon>Reticulibacter</taxon>
    </lineage>
</organism>
<reference evidence="2" key="1">
    <citation type="submission" date="2020-10" db="EMBL/GenBank/DDBJ databases">
        <title>Taxonomic study of unclassified bacteria belonging to the class Ktedonobacteria.</title>
        <authorList>
            <person name="Yabe S."/>
            <person name="Wang C.M."/>
            <person name="Zheng Y."/>
            <person name="Sakai Y."/>
            <person name="Cavaletti L."/>
            <person name="Monciardini P."/>
            <person name="Donadio S."/>
        </authorList>
    </citation>
    <scope>NUCLEOTIDE SEQUENCE</scope>
    <source>
        <strain evidence="2">ID150040</strain>
    </source>
</reference>
<sequence length="455" mass="50962">MSQNIYVDVNASSPLTRSDVERLLVEVGGSQNLYLAGRDLQEIDLAGMHLEYADLSRVKLQQADLRIADLQGANLQGANLQGANLLGANLLGANLHQAYLMEAHLPLVSLQSANLQDANLQGTNLQDANLQGANLRGANLQGANLQDADLRYADLQDANLRHANLQNTKVQNSNLDSVELLISDLMLIKDQIFKFYGFLQVDSAEQIVTLRKAQIGKFQATDVQKSLMKNSSIFEILPIRLNGEPLFAWKVARTITVLTELSTMCWLIAHRRFADLFTYIQTHEIRFAEEAQVEILRISKNSPMNMDWKVDLSAPSVAEALRTAIDGVTQAKQRLKQMELETREKAQQVKHVEQQVAHEEAMNALEEEQRRLELEKQRLAVLEQRLDIQKRGIEDALAIAEKMVVLLYPQTQEEMKPLLVRTLLTPILQLSEIPGLELLPAISGNQPSTGKEDQK</sequence>
<accession>A0A8J3IPU5</accession>
<dbReference type="Pfam" id="PF00805">
    <property type="entry name" value="Pentapeptide"/>
    <property type="match status" value="4"/>
</dbReference>
<dbReference type="InterPro" id="IPR051082">
    <property type="entry name" value="Pentapeptide-BTB/POZ_domain"/>
</dbReference>
<name>A0A8J3IPU5_9CHLR</name>
<evidence type="ECO:0000313" key="3">
    <source>
        <dbReference type="Proteomes" id="UP000597444"/>
    </source>
</evidence>
<evidence type="ECO:0000313" key="2">
    <source>
        <dbReference type="EMBL" id="GHO98546.1"/>
    </source>
</evidence>
<comment type="caution">
    <text evidence="2">The sequence shown here is derived from an EMBL/GenBank/DDBJ whole genome shotgun (WGS) entry which is preliminary data.</text>
</comment>
<dbReference type="RefSeq" id="WP_220209267.1">
    <property type="nucleotide sequence ID" value="NZ_BNJK01000002.1"/>
</dbReference>
<keyword evidence="3" id="KW-1185">Reference proteome</keyword>
<gene>
    <name evidence="2" type="ORF">KSF_085940</name>
</gene>
<keyword evidence="1" id="KW-0175">Coiled coil</keyword>
<dbReference type="SUPFAM" id="SSF141571">
    <property type="entry name" value="Pentapeptide repeat-like"/>
    <property type="match status" value="1"/>
</dbReference>
<feature type="coiled-coil region" evidence="1">
    <location>
        <begin position="318"/>
        <end position="385"/>
    </location>
</feature>
<dbReference type="InterPro" id="IPR001646">
    <property type="entry name" value="5peptide_repeat"/>
</dbReference>
<dbReference type="Gene3D" id="2.160.20.80">
    <property type="entry name" value="E3 ubiquitin-protein ligase SopA"/>
    <property type="match status" value="1"/>
</dbReference>
<dbReference type="Proteomes" id="UP000597444">
    <property type="component" value="Unassembled WGS sequence"/>
</dbReference>
<dbReference type="AlphaFoldDB" id="A0A8J3IPU5"/>
<evidence type="ECO:0000256" key="1">
    <source>
        <dbReference type="SAM" id="Coils"/>
    </source>
</evidence>
<evidence type="ECO:0008006" key="4">
    <source>
        <dbReference type="Google" id="ProtNLM"/>
    </source>
</evidence>